<feature type="domain" description="Outer membrane protein beta-barrel" evidence="4">
    <location>
        <begin position="238"/>
        <end position="361"/>
    </location>
</feature>
<dbReference type="InterPro" id="IPR036709">
    <property type="entry name" value="Autotransporte_beta_dom_sf"/>
</dbReference>
<feature type="signal peptide" evidence="3">
    <location>
        <begin position="1"/>
        <end position="33"/>
    </location>
</feature>
<keyword evidence="6" id="KW-1185">Reference proteome</keyword>
<feature type="region of interest" description="Disordered" evidence="2">
    <location>
        <begin position="48"/>
        <end position="68"/>
    </location>
</feature>
<protein>
    <submittedName>
        <fullName evidence="5">Outer membrane beta-barrel protein</fullName>
    </submittedName>
</protein>
<feature type="chain" id="PRO_5045577375" evidence="3">
    <location>
        <begin position="34"/>
        <end position="376"/>
    </location>
</feature>
<keyword evidence="1 3" id="KW-0732">Signal</keyword>
<name>A0ABW7IX92_9VIBR</name>
<organism evidence="5 6">
    <name type="scientific">Vibrio rumoiensis</name>
    <dbReference type="NCBI Taxonomy" id="76258"/>
    <lineage>
        <taxon>Bacteria</taxon>
        <taxon>Pseudomonadati</taxon>
        <taxon>Pseudomonadota</taxon>
        <taxon>Gammaproteobacteria</taxon>
        <taxon>Vibrionales</taxon>
        <taxon>Vibrionaceae</taxon>
        <taxon>Vibrio</taxon>
    </lineage>
</organism>
<evidence type="ECO:0000256" key="2">
    <source>
        <dbReference type="SAM" id="MobiDB-lite"/>
    </source>
</evidence>
<accession>A0ABW7IX92</accession>
<dbReference type="Proteomes" id="UP001607151">
    <property type="component" value="Unassembled WGS sequence"/>
</dbReference>
<evidence type="ECO:0000259" key="4">
    <source>
        <dbReference type="Pfam" id="PF13505"/>
    </source>
</evidence>
<reference evidence="5 6" key="1">
    <citation type="submission" date="2024-10" db="EMBL/GenBank/DDBJ databases">
        <authorList>
            <person name="Yibar A."/>
            <person name="Saticioglu I.B."/>
            <person name="Duman M."/>
            <person name="Ajmi N."/>
            <person name="Gurler F."/>
            <person name="Ay H."/>
            <person name="Onuk E."/>
            <person name="Guler S."/>
            <person name="Romalde J.L."/>
        </authorList>
    </citation>
    <scope>NUCLEOTIDE SEQUENCE [LARGE SCALE GENOMIC DNA]</scope>
    <source>
        <strain evidence="5 6">14-MA-B</strain>
    </source>
</reference>
<dbReference type="RefSeq" id="WP_394608060.1">
    <property type="nucleotide sequence ID" value="NZ_JBIHSJ010000001.1"/>
</dbReference>
<sequence length="376" mass="41376">MSLRPYLWHYPITRLLTIMAAYSASALLSYAYAASQIGEVTTVPKTMVTESPAETGKPKVINPGPNRPANSDKVWDRILPIGGQVAIYNGYDLPLPFGVSFLYSYIEQDQTISNMKVGYGGPANIDINFLSFDRFRSKTNTPQLKLDAWVLPFLNVFATVGRIKGTIDIKMSMPKGSVVTSDPVTNAINDGIQAYCAKNPVKCRAGSALKPDTPPDIFNGEPWRLNAEAEIEGYNYSFGAMLAGASGDWFYTMPIVYTQTNMKKTNVSGGTLNIQPRVGYTFALEHGLELNVYTGASYMDSNQTISGGFNLETMEASRDFDSPHTIAFKVDQENTDKWGGILGVNFNINKHLSSAIEYTGVVGDRRQMILMVNGRF</sequence>
<gene>
    <name evidence="5" type="ORF">ACGRQ9_12500</name>
</gene>
<evidence type="ECO:0000256" key="3">
    <source>
        <dbReference type="SAM" id="SignalP"/>
    </source>
</evidence>
<dbReference type="EMBL" id="JBIHSN010000002">
    <property type="protein sequence ID" value="MFH0266276.1"/>
    <property type="molecule type" value="Genomic_DNA"/>
</dbReference>
<dbReference type="SUPFAM" id="SSF103515">
    <property type="entry name" value="Autotransporter"/>
    <property type="match status" value="1"/>
</dbReference>
<evidence type="ECO:0000313" key="6">
    <source>
        <dbReference type="Proteomes" id="UP001607151"/>
    </source>
</evidence>
<comment type="caution">
    <text evidence="5">The sequence shown here is derived from an EMBL/GenBank/DDBJ whole genome shotgun (WGS) entry which is preliminary data.</text>
</comment>
<evidence type="ECO:0000256" key="1">
    <source>
        <dbReference type="ARBA" id="ARBA00022729"/>
    </source>
</evidence>
<dbReference type="Pfam" id="PF13505">
    <property type="entry name" value="OMP_b-brl"/>
    <property type="match status" value="1"/>
</dbReference>
<evidence type="ECO:0000313" key="5">
    <source>
        <dbReference type="EMBL" id="MFH0266276.1"/>
    </source>
</evidence>
<dbReference type="InterPro" id="IPR027385">
    <property type="entry name" value="Beta-barrel_OMP"/>
</dbReference>
<proteinExistence type="predicted"/>